<organism evidence="2 3">
    <name type="scientific">candidate division MSBL1 archaeon SCGC-AAA382A13</name>
    <dbReference type="NCBI Taxonomy" id="1698279"/>
    <lineage>
        <taxon>Archaea</taxon>
        <taxon>Methanobacteriati</taxon>
        <taxon>Methanobacteriota</taxon>
        <taxon>candidate division MSBL1</taxon>
    </lineage>
</organism>
<comment type="caution">
    <text evidence="2">The sequence shown here is derived from an EMBL/GenBank/DDBJ whole genome shotgun (WGS) entry which is preliminary data.</text>
</comment>
<name>A0A133VGV8_9EURY</name>
<protein>
    <recommendedName>
        <fullName evidence="1">PIN domain-containing protein</fullName>
    </recommendedName>
</protein>
<gene>
    <name evidence="2" type="ORF">AKJ50_00360</name>
</gene>
<keyword evidence="3" id="KW-1185">Reference proteome</keyword>
<dbReference type="Pfam" id="PF10130">
    <property type="entry name" value="PIN_2"/>
    <property type="match status" value="1"/>
</dbReference>
<feature type="domain" description="PIN" evidence="1">
    <location>
        <begin position="2"/>
        <end position="80"/>
    </location>
</feature>
<evidence type="ECO:0000313" key="2">
    <source>
        <dbReference type="EMBL" id="KXB05664.1"/>
    </source>
</evidence>
<dbReference type="InterPro" id="IPR002716">
    <property type="entry name" value="PIN_dom"/>
</dbReference>
<dbReference type="AlphaFoldDB" id="A0A133VGV8"/>
<sequence>MLEEIDKHREELLEGTNLPEDEFHEVMGFLSREIDTIPASQFEDFLQKGEEVSPDPKDFEYFALALKQDCPIFSGDKKLKQTIRKGNTTAPFSSRLSTQLFPRLQVKSFRWGIVTVRDYLKLARSFGASR</sequence>
<reference evidence="2 3" key="1">
    <citation type="journal article" date="2016" name="Sci. Rep.">
        <title>Metabolic traits of an uncultured archaeal lineage -MSBL1- from brine pools of the Red Sea.</title>
        <authorList>
            <person name="Mwirichia R."/>
            <person name="Alam I."/>
            <person name="Rashid M."/>
            <person name="Vinu M."/>
            <person name="Ba-Alawi W."/>
            <person name="Anthony Kamau A."/>
            <person name="Kamanda Ngugi D."/>
            <person name="Goker M."/>
            <person name="Klenk H.P."/>
            <person name="Bajic V."/>
            <person name="Stingl U."/>
        </authorList>
    </citation>
    <scope>NUCLEOTIDE SEQUENCE [LARGE SCALE GENOMIC DNA]</scope>
    <source>
        <strain evidence="2">SCGC-AAA382A13</strain>
    </source>
</reference>
<evidence type="ECO:0000259" key="1">
    <source>
        <dbReference type="Pfam" id="PF10130"/>
    </source>
</evidence>
<dbReference type="EMBL" id="LHYD01000003">
    <property type="protein sequence ID" value="KXB05664.1"/>
    <property type="molecule type" value="Genomic_DNA"/>
</dbReference>
<evidence type="ECO:0000313" key="3">
    <source>
        <dbReference type="Proteomes" id="UP000070311"/>
    </source>
</evidence>
<proteinExistence type="predicted"/>
<dbReference type="Proteomes" id="UP000070311">
    <property type="component" value="Unassembled WGS sequence"/>
</dbReference>
<accession>A0A133VGV8</accession>